<protein>
    <recommendedName>
        <fullName evidence="4">DUF998 domain-containing protein</fullName>
    </recommendedName>
</protein>
<organism evidence="2 3">
    <name type="scientific">Haloarcula mannanilytica</name>
    <dbReference type="NCBI Taxonomy" id="2509225"/>
    <lineage>
        <taxon>Archaea</taxon>
        <taxon>Methanobacteriati</taxon>
        <taxon>Methanobacteriota</taxon>
        <taxon>Stenosarchaea group</taxon>
        <taxon>Halobacteria</taxon>
        <taxon>Halobacteriales</taxon>
        <taxon>Haloarculaceae</taxon>
        <taxon>Haloarcula</taxon>
    </lineage>
</organism>
<name>A0A4C2ERQ2_9EURY</name>
<evidence type="ECO:0008006" key="4">
    <source>
        <dbReference type="Google" id="ProtNLM"/>
    </source>
</evidence>
<sequence length="208" mass="21849">MGQRFHRAAGFVLALSAVCLLIATVPLDFWPTPRPGDSYVFDPPLFSAIWVQRTLIPVLVMCANVLFLIGLSALFRRDSASMSHLQRVFGFASLVGTGICVLGTLLFTTAGPNDIGTELTALLVLALSFGLIFSGLIGWGAGYLRSGELRLGAALTGVPVFIGVYFGLSLAGIELPSGGGLLLSTPPSLMALVVGYDLWVDDNASDTG</sequence>
<dbReference type="EMBL" id="BIXZ01000007">
    <property type="protein sequence ID" value="GCF15273.1"/>
    <property type="molecule type" value="Genomic_DNA"/>
</dbReference>
<gene>
    <name evidence="2" type="ORF">Harman_32080</name>
</gene>
<reference evidence="2 3" key="1">
    <citation type="submission" date="2019-02" db="EMBL/GenBank/DDBJ databases">
        <title>Haloarcula mannanilyticum sp. nov., a mannan degrading haloarchaeon isolated from commercial salt.</title>
        <authorList>
            <person name="Enomoto S."/>
            <person name="Shimane Y."/>
            <person name="Kamekura M."/>
            <person name="Ito T."/>
            <person name="Moriya O."/>
            <person name="Ihara K."/>
            <person name="Takahashi-Ando N."/>
            <person name="Fukushima Y."/>
            <person name="Yoshida Y."/>
            <person name="Usama R."/>
            <person name="Takai K."/>
            <person name="Minegishi H."/>
        </authorList>
    </citation>
    <scope>NUCLEOTIDE SEQUENCE [LARGE SCALE GENOMIC DNA]</scope>
    <source>
        <strain evidence="2 3">MD130-1</strain>
    </source>
</reference>
<evidence type="ECO:0000313" key="2">
    <source>
        <dbReference type="EMBL" id="GCF15273.1"/>
    </source>
</evidence>
<feature type="transmembrane region" description="Helical" evidence="1">
    <location>
        <begin position="50"/>
        <end position="75"/>
    </location>
</feature>
<keyword evidence="1" id="KW-1133">Transmembrane helix</keyword>
<dbReference type="AlphaFoldDB" id="A0A4C2ERQ2"/>
<keyword evidence="1" id="KW-0812">Transmembrane</keyword>
<keyword evidence="3" id="KW-1185">Reference proteome</keyword>
<evidence type="ECO:0000256" key="1">
    <source>
        <dbReference type="SAM" id="Phobius"/>
    </source>
</evidence>
<feature type="transmembrane region" description="Helical" evidence="1">
    <location>
        <begin position="119"/>
        <end position="139"/>
    </location>
</feature>
<keyword evidence="1" id="KW-0472">Membrane</keyword>
<feature type="transmembrane region" description="Helical" evidence="1">
    <location>
        <begin position="151"/>
        <end position="173"/>
    </location>
</feature>
<feature type="transmembrane region" description="Helical" evidence="1">
    <location>
        <begin position="12"/>
        <end position="30"/>
    </location>
</feature>
<accession>A0A4C2ERQ2</accession>
<feature type="transmembrane region" description="Helical" evidence="1">
    <location>
        <begin position="87"/>
        <end position="107"/>
    </location>
</feature>
<proteinExistence type="predicted"/>
<dbReference type="Proteomes" id="UP000304382">
    <property type="component" value="Unassembled WGS sequence"/>
</dbReference>
<comment type="caution">
    <text evidence="2">The sequence shown here is derived from an EMBL/GenBank/DDBJ whole genome shotgun (WGS) entry which is preliminary data.</text>
</comment>
<evidence type="ECO:0000313" key="3">
    <source>
        <dbReference type="Proteomes" id="UP000304382"/>
    </source>
</evidence>